<keyword evidence="1" id="KW-0732">Signal</keyword>
<dbReference type="PANTHER" id="PTHR31836">
    <property type="match status" value="1"/>
</dbReference>
<accession>A0AA39X8P3</accession>
<protein>
    <submittedName>
        <fullName evidence="3">RlpA-like double-psi beta-barrel-protein domain-containing protein-containing protein</fullName>
    </submittedName>
</protein>
<dbReference type="SUPFAM" id="SSF50685">
    <property type="entry name" value="Barwin-like endoglucanases"/>
    <property type="match status" value="1"/>
</dbReference>
<name>A0AA39X8P3_9PEZI</name>
<proteinExistence type="predicted"/>
<keyword evidence="4" id="KW-1185">Reference proteome</keyword>
<evidence type="ECO:0000313" key="3">
    <source>
        <dbReference type="EMBL" id="KAK0629354.1"/>
    </source>
</evidence>
<gene>
    <name evidence="3" type="ORF">B0T17DRAFT_462451</name>
</gene>
<dbReference type="CDD" id="cd22191">
    <property type="entry name" value="DPBB_RlpA_EXP_N-like"/>
    <property type="match status" value="1"/>
</dbReference>
<feature type="non-terminal residue" evidence="3">
    <location>
        <position position="1"/>
    </location>
</feature>
<feature type="non-terminal residue" evidence="3">
    <location>
        <position position="93"/>
    </location>
</feature>
<dbReference type="InterPro" id="IPR051477">
    <property type="entry name" value="Expansin_CellWall"/>
</dbReference>
<sequence length="93" mass="9826">NVGLGACGQTNKDSDFIAAVGASRFDQNTPNGNPNKNTLCGKKIKISYKGKSTTVTVRDRCPGCGYNDLDLSPAAFRALAPQSVGRISGTWVY</sequence>
<evidence type="ECO:0000256" key="1">
    <source>
        <dbReference type="ARBA" id="ARBA00022729"/>
    </source>
</evidence>
<dbReference type="Gene3D" id="2.40.40.10">
    <property type="entry name" value="RlpA-like domain"/>
    <property type="match status" value="1"/>
</dbReference>
<dbReference type="Proteomes" id="UP001174934">
    <property type="component" value="Unassembled WGS sequence"/>
</dbReference>
<organism evidence="3 4">
    <name type="scientific">Bombardia bombarda</name>
    <dbReference type="NCBI Taxonomy" id="252184"/>
    <lineage>
        <taxon>Eukaryota</taxon>
        <taxon>Fungi</taxon>
        <taxon>Dikarya</taxon>
        <taxon>Ascomycota</taxon>
        <taxon>Pezizomycotina</taxon>
        <taxon>Sordariomycetes</taxon>
        <taxon>Sordariomycetidae</taxon>
        <taxon>Sordariales</taxon>
        <taxon>Lasiosphaeriaceae</taxon>
        <taxon>Bombardia</taxon>
    </lineage>
</organism>
<dbReference type="EMBL" id="JAULSR010000002">
    <property type="protein sequence ID" value="KAK0629354.1"/>
    <property type="molecule type" value="Genomic_DNA"/>
</dbReference>
<comment type="caution">
    <text evidence="3">The sequence shown here is derived from an EMBL/GenBank/DDBJ whole genome shotgun (WGS) entry which is preliminary data.</text>
</comment>
<feature type="domain" description="RlpA-like protein double-psi beta-barrel" evidence="2">
    <location>
        <begin position="37"/>
        <end position="87"/>
    </location>
</feature>
<dbReference type="InterPro" id="IPR009009">
    <property type="entry name" value="RlpA-like_DPBB"/>
</dbReference>
<reference evidence="3" key="1">
    <citation type="submission" date="2023-06" db="EMBL/GenBank/DDBJ databases">
        <title>Genome-scale phylogeny and comparative genomics of the fungal order Sordariales.</title>
        <authorList>
            <consortium name="Lawrence Berkeley National Laboratory"/>
            <person name="Hensen N."/>
            <person name="Bonometti L."/>
            <person name="Westerberg I."/>
            <person name="Brannstrom I.O."/>
            <person name="Guillou S."/>
            <person name="Cros-Aarteil S."/>
            <person name="Calhoun S."/>
            <person name="Haridas S."/>
            <person name="Kuo A."/>
            <person name="Mondo S."/>
            <person name="Pangilinan J."/>
            <person name="Riley R."/>
            <person name="LaButti K."/>
            <person name="Andreopoulos B."/>
            <person name="Lipzen A."/>
            <person name="Chen C."/>
            <person name="Yanf M."/>
            <person name="Daum C."/>
            <person name="Ng V."/>
            <person name="Clum A."/>
            <person name="Steindorff A."/>
            <person name="Ohm R."/>
            <person name="Martin F."/>
            <person name="Silar P."/>
            <person name="Natvig D."/>
            <person name="Lalanne C."/>
            <person name="Gautier V."/>
            <person name="Ament-velasquez S.L."/>
            <person name="Kruys A."/>
            <person name="Hutchinson M.I."/>
            <person name="Powell A.J."/>
            <person name="Barry K."/>
            <person name="Miller A.N."/>
            <person name="Grigoriev I.V."/>
            <person name="Debuchy R."/>
            <person name="Gladieux P."/>
            <person name="Thoren M.H."/>
            <person name="Johannesson H."/>
        </authorList>
    </citation>
    <scope>NUCLEOTIDE SEQUENCE</scope>
    <source>
        <strain evidence="3">SMH3391-2</strain>
    </source>
</reference>
<evidence type="ECO:0000259" key="2">
    <source>
        <dbReference type="Pfam" id="PF03330"/>
    </source>
</evidence>
<dbReference type="PANTHER" id="PTHR31836:SF28">
    <property type="entry name" value="SRCR DOMAIN-CONTAINING PROTEIN-RELATED"/>
    <property type="match status" value="1"/>
</dbReference>
<evidence type="ECO:0000313" key="4">
    <source>
        <dbReference type="Proteomes" id="UP001174934"/>
    </source>
</evidence>
<dbReference type="AlphaFoldDB" id="A0AA39X8P3"/>
<dbReference type="Pfam" id="PF03330">
    <property type="entry name" value="DPBB_1"/>
    <property type="match status" value="1"/>
</dbReference>
<dbReference type="InterPro" id="IPR036908">
    <property type="entry name" value="RlpA-like_sf"/>
</dbReference>